<comment type="caution">
    <text evidence="2">The sequence shown here is derived from an EMBL/GenBank/DDBJ whole genome shotgun (WGS) entry which is preliminary data.</text>
</comment>
<keyword evidence="1" id="KW-0472">Membrane</keyword>
<gene>
    <name evidence="2" type="ORF">BWK59_03130</name>
</gene>
<evidence type="ECO:0000313" key="2">
    <source>
        <dbReference type="EMBL" id="OWP84875.1"/>
    </source>
</evidence>
<organism evidence="2 3">
    <name type="scientific">Flavobacterium davisii</name>
    <dbReference type="NCBI Taxonomy" id="2906077"/>
    <lineage>
        <taxon>Bacteria</taxon>
        <taxon>Pseudomonadati</taxon>
        <taxon>Bacteroidota</taxon>
        <taxon>Flavobacteriia</taxon>
        <taxon>Flavobacteriales</taxon>
        <taxon>Flavobacteriaceae</taxon>
        <taxon>Flavobacterium</taxon>
    </lineage>
</organism>
<feature type="transmembrane region" description="Helical" evidence="1">
    <location>
        <begin position="63"/>
        <end position="84"/>
    </location>
</feature>
<keyword evidence="1" id="KW-0812">Transmembrane</keyword>
<protein>
    <submittedName>
        <fullName evidence="2">Uncharacterized protein</fullName>
    </submittedName>
</protein>
<keyword evidence="1" id="KW-1133">Transmembrane helix</keyword>
<name>A0A246GKN5_9FLAO</name>
<accession>A0A246GKN5</accession>
<reference evidence="2 3" key="1">
    <citation type="journal article" date="2017" name="Infect. Genet. Evol.">
        <title>Comparative genome analysis of fish pathogen Flavobacterium columnare reveals extensive sequence diversity within the species.</title>
        <authorList>
            <person name="Kayansamruaj P."/>
            <person name="Dong H.T."/>
            <person name="Hirono I."/>
            <person name="Kondo H."/>
            <person name="Senapin S."/>
            <person name="Rodkhum C."/>
        </authorList>
    </citation>
    <scope>NUCLEOTIDE SEQUENCE [LARGE SCALE GENOMIC DNA]</scope>
    <source>
        <strain evidence="2 3">1215</strain>
    </source>
</reference>
<evidence type="ECO:0000256" key="1">
    <source>
        <dbReference type="SAM" id="Phobius"/>
    </source>
</evidence>
<dbReference type="Proteomes" id="UP000197768">
    <property type="component" value="Unassembled WGS sequence"/>
</dbReference>
<dbReference type="EMBL" id="MTCZ01000015">
    <property type="protein sequence ID" value="OWP84875.1"/>
    <property type="molecule type" value="Genomic_DNA"/>
</dbReference>
<evidence type="ECO:0000313" key="3">
    <source>
        <dbReference type="Proteomes" id="UP000197768"/>
    </source>
</evidence>
<sequence>MIFNRIASRGFFLCRKFSSQKEKKKIKKELLLQYNLFKKNRMKLFVDLRNSPPVPFDDGPPPVGLSVGCSESVLIVMAFFLWFYHSYRKKIG</sequence>
<proteinExistence type="predicted"/>
<dbReference type="AlphaFoldDB" id="A0A246GKN5"/>